<comment type="caution">
    <text evidence="1">The sequence shown here is derived from an EMBL/GenBank/DDBJ whole genome shotgun (WGS) entry which is preliminary data.</text>
</comment>
<reference evidence="1 2" key="1">
    <citation type="submission" date="2016-07" db="EMBL/GenBank/DDBJ databases">
        <title>Characterization of isolates of Eisenbergiella tayi derived from blood cultures, using whole genome sequencing.</title>
        <authorList>
            <person name="Burdz T."/>
            <person name="Wiebe D."/>
            <person name="Huynh C."/>
            <person name="Bernard K."/>
        </authorList>
    </citation>
    <scope>NUCLEOTIDE SEQUENCE [LARGE SCALE GENOMIC DNA]</scope>
    <source>
        <strain evidence="1 2">NML 120489</strain>
    </source>
</reference>
<proteinExistence type="predicted"/>
<dbReference type="Proteomes" id="UP000095003">
    <property type="component" value="Unassembled WGS sequence"/>
</dbReference>
<gene>
    <name evidence="1" type="ORF">BEH84_01494</name>
</gene>
<dbReference type="RefSeq" id="WP_087758351.1">
    <property type="nucleotide sequence ID" value="NZ_DAWDRA010000024.1"/>
</dbReference>
<dbReference type="EMBL" id="MCGI01000001">
    <property type="protein sequence ID" value="ODM13775.1"/>
    <property type="molecule type" value="Genomic_DNA"/>
</dbReference>
<evidence type="ECO:0000313" key="1">
    <source>
        <dbReference type="EMBL" id="ODM13775.1"/>
    </source>
</evidence>
<organism evidence="1 2">
    <name type="scientific">Eisenbergiella tayi</name>
    <dbReference type="NCBI Taxonomy" id="1432052"/>
    <lineage>
        <taxon>Bacteria</taxon>
        <taxon>Bacillati</taxon>
        <taxon>Bacillota</taxon>
        <taxon>Clostridia</taxon>
        <taxon>Lachnospirales</taxon>
        <taxon>Lachnospiraceae</taxon>
        <taxon>Eisenbergiella</taxon>
    </lineage>
</organism>
<evidence type="ECO:0000313" key="2">
    <source>
        <dbReference type="Proteomes" id="UP000095003"/>
    </source>
</evidence>
<accession>A0A1E3AYJ6</accession>
<dbReference type="AlphaFoldDB" id="A0A1E3AYJ6"/>
<protein>
    <submittedName>
        <fullName evidence="1">Uncharacterized protein</fullName>
    </submittedName>
</protein>
<name>A0A1E3AYJ6_9FIRM</name>
<sequence length="113" mass="12676">MDPVLSVSYETIARFFEAAEGNYRNAMYIICSCSKEQKGVCGDFLFIPGHDCIPILLPCSDAEAFLGTLIDCTDCAGILRSKTFFQLYHKWLDLVIDSNQDCPLKQILSLLNQ</sequence>